<sequence length="43" mass="4806">MIIWYTDSLKETGTKYRGLSPHKITPMLGVLHRGRACGLFSIG</sequence>
<gene>
    <name evidence="1" type="ORF">Pla52o_11800</name>
</gene>
<comment type="caution">
    <text evidence="1">The sequence shown here is derived from an EMBL/GenBank/DDBJ whole genome shotgun (WGS) entry which is preliminary data.</text>
</comment>
<protein>
    <submittedName>
        <fullName evidence="1">Uncharacterized protein</fullName>
    </submittedName>
</protein>
<organism evidence="1 2">
    <name type="scientific">Novipirellula galeiformis</name>
    <dbReference type="NCBI Taxonomy" id="2528004"/>
    <lineage>
        <taxon>Bacteria</taxon>
        <taxon>Pseudomonadati</taxon>
        <taxon>Planctomycetota</taxon>
        <taxon>Planctomycetia</taxon>
        <taxon>Pirellulales</taxon>
        <taxon>Pirellulaceae</taxon>
        <taxon>Novipirellula</taxon>
    </lineage>
</organism>
<evidence type="ECO:0000313" key="1">
    <source>
        <dbReference type="EMBL" id="TWU24884.1"/>
    </source>
</evidence>
<reference evidence="1 2" key="1">
    <citation type="submission" date="2019-02" db="EMBL/GenBank/DDBJ databases">
        <title>Deep-cultivation of Planctomycetes and their phenomic and genomic characterization uncovers novel biology.</title>
        <authorList>
            <person name="Wiegand S."/>
            <person name="Jogler M."/>
            <person name="Boedeker C."/>
            <person name="Pinto D."/>
            <person name="Vollmers J."/>
            <person name="Rivas-Marin E."/>
            <person name="Kohn T."/>
            <person name="Peeters S.H."/>
            <person name="Heuer A."/>
            <person name="Rast P."/>
            <person name="Oberbeckmann S."/>
            <person name="Bunk B."/>
            <person name="Jeske O."/>
            <person name="Meyerdierks A."/>
            <person name="Storesund J.E."/>
            <person name="Kallscheuer N."/>
            <person name="Luecker S."/>
            <person name="Lage O.M."/>
            <person name="Pohl T."/>
            <person name="Merkel B.J."/>
            <person name="Hornburger P."/>
            <person name="Mueller R.-W."/>
            <person name="Bruemmer F."/>
            <person name="Labrenz M."/>
            <person name="Spormann A.M."/>
            <person name="Op Den Camp H."/>
            <person name="Overmann J."/>
            <person name="Amann R."/>
            <person name="Jetten M.S.M."/>
            <person name="Mascher T."/>
            <person name="Medema M.H."/>
            <person name="Devos D.P."/>
            <person name="Kaster A.-K."/>
            <person name="Ovreas L."/>
            <person name="Rohde M."/>
            <person name="Galperin M.Y."/>
            <person name="Jogler C."/>
        </authorList>
    </citation>
    <scope>NUCLEOTIDE SEQUENCE [LARGE SCALE GENOMIC DNA]</scope>
    <source>
        <strain evidence="1 2">Pla52o</strain>
    </source>
</reference>
<dbReference type="EMBL" id="SJPT01000002">
    <property type="protein sequence ID" value="TWU24884.1"/>
    <property type="molecule type" value="Genomic_DNA"/>
</dbReference>
<evidence type="ECO:0000313" key="2">
    <source>
        <dbReference type="Proteomes" id="UP000316304"/>
    </source>
</evidence>
<dbReference type="AlphaFoldDB" id="A0A5C6CN23"/>
<accession>A0A5C6CN23</accession>
<name>A0A5C6CN23_9BACT</name>
<keyword evidence="2" id="KW-1185">Reference proteome</keyword>
<proteinExistence type="predicted"/>
<dbReference type="Proteomes" id="UP000316304">
    <property type="component" value="Unassembled WGS sequence"/>
</dbReference>